<feature type="transmembrane region" description="Helical" evidence="1">
    <location>
        <begin position="60"/>
        <end position="81"/>
    </location>
</feature>
<keyword evidence="1" id="KW-0472">Membrane</keyword>
<reference evidence="3" key="1">
    <citation type="submission" date="2020-06" db="EMBL/GenBank/DDBJ databases">
        <title>Haloterrigena sp. nov., an extremely halophilic archaeon isolated from a saline sediment.</title>
        <authorList>
            <person name="Liu B.-B."/>
        </authorList>
    </citation>
    <scope>NUCLEOTIDE SEQUENCE</scope>
    <source>
        <strain evidence="3">SYSU A121-1</strain>
    </source>
</reference>
<keyword evidence="1" id="KW-0812">Transmembrane</keyword>
<sequence length="178" mass="18968">MLETVIAAVGGGLEAVVETATGWPGMAVIFAYSFLIAFVLPGPSEIVLIAPLDLGLPSWAQLSSVMLVSAIGKAVGSVLAFHIGQEVKRAGPVTRWLRRSRWDVLQWSEKRSVQLAQQYGYGGMAIALSVPFFPDTISIYAFAVLETDYVRFAAATFLGSLGRLLVTAGVFGGLVTVF</sequence>
<gene>
    <name evidence="3" type="ORF">HT576_22315</name>
</gene>
<accession>A0A8J8KGR7</accession>
<proteinExistence type="predicted"/>
<name>A0A8J8KGR7_9EURY</name>
<feature type="transmembrane region" description="Helical" evidence="1">
    <location>
        <begin position="149"/>
        <end position="177"/>
    </location>
</feature>
<keyword evidence="1" id="KW-1133">Transmembrane helix</keyword>
<organism evidence="3 4">
    <name type="scientific">Haloterrigena gelatinilytica</name>
    <dbReference type="NCBI Taxonomy" id="2741724"/>
    <lineage>
        <taxon>Archaea</taxon>
        <taxon>Methanobacteriati</taxon>
        <taxon>Methanobacteriota</taxon>
        <taxon>Stenosarchaea group</taxon>
        <taxon>Halobacteria</taxon>
        <taxon>Halobacteriales</taxon>
        <taxon>Natrialbaceae</taxon>
        <taxon>Haloterrigena</taxon>
    </lineage>
</organism>
<feature type="transmembrane region" description="Helical" evidence="1">
    <location>
        <begin position="119"/>
        <end position="143"/>
    </location>
</feature>
<dbReference type="EMBL" id="JABURA010000003">
    <property type="protein sequence ID" value="NUB93718.1"/>
    <property type="molecule type" value="Genomic_DNA"/>
</dbReference>
<dbReference type="AlphaFoldDB" id="A0A8J8KGR7"/>
<dbReference type="RefSeq" id="WP_174703373.1">
    <property type="nucleotide sequence ID" value="NZ_JABURA010000003.1"/>
</dbReference>
<evidence type="ECO:0000313" key="4">
    <source>
        <dbReference type="Proteomes" id="UP000728647"/>
    </source>
</evidence>
<feature type="domain" description="VTT" evidence="2">
    <location>
        <begin position="43"/>
        <end position="169"/>
    </location>
</feature>
<dbReference type="Proteomes" id="UP000728647">
    <property type="component" value="Unassembled WGS sequence"/>
</dbReference>
<dbReference type="OrthoDB" id="168446at2157"/>
<comment type="caution">
    <text evidence="3">The sequence shown here is derived from an EMBL/GenBank/DDBJ whole genome shotgun (WGS) entry which is preliminary data.</text>
</comment>
<evidence type="ECO:0000313" key="3">
    <source>
        <dbReference type="EMBL" id="NUB93718.1"/>
    </source>
</evidence>
<evidence type="ECO:0000259" key="2">
    <source>
        <dbReference type="Pfam" id="PF09335"/>
    </source>
</evidence>
<dbReference type="Pfam" id="PF09335">
    <property type="entry name" value="VTT_dom"/>
    <property type="match status" value="1"/>
</dbReference>
<protein>
    <submittedName>
        <fullName evidence="3">VTT domain-containing protein</fullName>
    </submittedName>
</protein>
<feature type="transmembrane region" description="Helical" evidence="1">
    <location>
        <begin position="21"/>
        <end position="40"/>
    </location>
</feature>
<dbReference type="InterPro" id="IPR032816">
    <property type="entry name" value="VTT_dom"/>
</dbReference>
<evidence type="ECO:0000256" key="1">
    <source>
        <dbReference type="SAM" id="Phobius"/>
    </source>
</evidence>